<keyword evidence="3" id="KW-1185">Reference proteome</keyword>
<evidence type="ECO:0000313" key="3">
    <source>
        <dbReference type="Proteomes" id="UP001208567"/>
    </source>
</evidence>
<feature type="coiled-coil region" evidence="1">
    <location>
        <begin position="19"/>
        <end position="74"/>
    </location>
</feature>
<evidence type="ECO:0008006" key="4">
    <source>
        <dbReference type="Google" id="ProtNLM"/>
    </source>
</evidence>
<dbReference type="Pfam" id="PF14282">
    <property type="entry name" value="FlxA"/>
    <property type="match status" value="1"/>
</dbReference>
<proteinExistence type="predicted"/>
<accession>A0ABQ5N835</accession>
<dbReference type="InterPro" id="IPR025577">
    <property type="entry name" value="FlxA"/>
</dbReference>
<name>A0ABQ5N835_9CLOT</name>
<reference evidence="2 3" key="1">
    <citation type="journal article" date="2024" name="Int. J. Syst. Evol. Microbiol.">
        <title>Clostridium omnivorum sp. nov., isolated from anoxic soil under the treatment of reductive soil disinfestation.</title>
        <authorList>
            <person name="Ueki A."/>
            <person name="Tonouchi A."/>
            <person name="Kaku N."/>
            <person name="Honma S."/>
            <person name="Ueki K."/>
        </authorList>
    </citation>
    <scope>NUCLEOTIDE SEQUENCE [LARGE SCALE GENOMIC DNA]</scope>
    <source>
        <strain evidence="2 3">E14</strain>
    </source>
</reference>
<sequence length="214" mass="24974">MKVTSVDSNSNMNETTFKSDNIISELEKVKAKLQEQIQKTYESKVDDKVKKDRIDELKDEIQQIDMQIQQIQADRLNKNQKKDEKGSKDNLSIEKNKDRLELSTVNDLVKVNSTYSLVKVINKTKSSFEGKSRILKMEIKLDGARGLSDDVKRDELRQVVSKNRTLEKKLGEKLHKTQNEINEVSEKAAKYSSEEYWKKENERMEDYKKIDIIV</sequence>
<organism evidence="2 3">
    <name type="scientific">Clostridium omnivorum</name>
    <dbReference type="NCBI Taxonomy" id="1604902"/>
    <lineage>
        <taxon>Bacteria</taxon>
        <taxon>Bacillati</taxon>
        <taxon>Bacillota</taxon>
        <taxon>Clostridia</taxon>
        <taxon>Eubacteriales</taxon>
        <taxon>Clostridiaceae</taxon>
        <taxon>Clostridium</taxon>
    </lineage>
</organism>
<evidence type="ECO:0000313" key="2">
    <source>
        <dbReference type="EMBL" id="GLC31296.1"/>
    </source>
</evidence>
<gene>
    <name evidence="2" type="ORF">bsdE14_27060</name>
</gene>
<dbReference type="EMBL" id="BRXR01000001">
    <property type="protein sequence ID" value="GLC31296.1"/>
    <property type="molecule type" value="Genomic_DNA"/>
</dbReference>
<dbReference type="Proteomes" id="UP001208567">
    <property type="component" value="Unassembled WGS sequence"/>
</dbReference>
<evidence type="ECO:0000256" key="1">
    <source>
        <dbReference type="SAM" id="Coils"/>
    </source>
</evidence>
<dbReference type="RefSeq" id="WP_264850577.1">
    <property type="nucleotide sequence ID" value="NZ_BRXR01000001.1"/>
</dbReference>
<keyword evidence="1" id="KW-0175">Coiled coil</keyword>
<feature type="coiled-coil region" evidence="1">
    <location>
        <begin position="167"/>
        <end position="194"/>
    </location>
</feature>
<protein>
    <recommendedName>
        <fullName evidence="4">Viral A-type inclusion protein</fullName>
    </recommendedName>
</protein>
<comment type="caution">
    <text evidence="2">The sequence shown here is derived from an EMBL/GenBank/DDBJ whole genome shotgun (WGS) entry which is preliminary data.</text>
</comment>